<dbReference type="Proteomes" id="UP000829992">
    <property type="component" value="Chromosome"/>
</dbReference>
<sequence length="278" mass="30724">MSKEFEKKNKNIENPRTSDTPPMTNEKKFVNSDATEKEAISRILLNSTWKHKESKVEYFSPPSLERVGETGSVFRITNPEAAAWRLHSEQSYGIESIDARELRERFDRISNLSRNKYLSVGGAPLSIAFTLGAVQLDPAMVVVGAILGSAAVKFSGAFIEEAARDCFHAVKGRAWIPGSDPFAKCESILKKKIQLPGSAPAWTLSSVTLTDQDGSKIHLDRGASLRGFDTLGELKFDTLPGVFEIHWFSIGDVWLALSCGQAYTWVNDSWVLLSPLNS</sequence>
<gene>
    <name evidence="2" type="ORF">M4V62_00585</name>
</gene>
<keyword evidence="3" id="KW-1185">Reference proteome</keyword>
<dbReference type="EMBL" id="CP097289">
    <property type="protein sequence ID" value="UQT53695.1"/>
    <property type="molecule type" value="Genomic_DNA"/>
</dbReference>
<organism evidence="2 3">
    <name type="scientific">Streptomyces durmitorensis</name>
    <dbReference type="NCBI Taxonomy" id="319947"/>
    <lineage>
        <taxon>Bacteria</taxon>
        <taxon>Bacillati</taxon>
        <taxon>Actinomycetota</taxon>
        <taxon>Actinomycetes</taxon>
        <taxon>Kitasatosporales</taxon>
        <taxon>Streptomycetaceae</taxon>
        <taxon>Streptomyces</taxon>
    </lineage>
</organism>
<accession>A0ABY4PKN4</accession>
<feature type="compositionally biased region" description="Basic and acidic residues" evidence="1">
    <location>
        <begin position="1"/>
        <end position="13"/>
    </location>
</feature>
<evidence type="ECO:0000256" key="1">
    <source>
        <dbReference type="SAM" id="MobiDB-lite"/>
    </source>
</evidence>
<protein>
    <submittedName>
        <fullName evidence="2">Uncharacterized protein</fullName>
    </submittedName>
</protein>
<evidence type="ECO:0000313" key="2">
    <source>
        <dbReference type="EMBL" id="UQT53695.1"/>
    </source>
</evidence>
<dbReference type="RefSeq" id="WP_249585193.1">
    <property type="nucleotide sequence ID" value="NZ_BAAAQL010000039.1"/>
</dbReference>
<name>A0ABY4PKN4_9ACTN</name>
<reference evidence="2 3" key="1">
    <citation type="submission" date="2022-05" db="EMBL/GenBank/DDBJ databases">
        <authorList>
            <person name="Zhou X."/>
            <person name="Li K."/>
            <person name="Man Y."/>
        </authorList>
    </citation>
    <scope>NUCLEOTIDE SEQUENCE [LARGE SCALE GENOMIC DNA]</scope>
    <source>
        <strain evidence="2 3">MS405</strain>
    </source>
</reference>
<proteinExistence type="predicted"/>
<feature type="region of interest" description="Disordered" evidence="1">
    <location>
        <begin position="1"/>
        <end position="33"/>
    </location>
</feature>
<evidence type="ECO:0000313" key="3">
    <source>
        <dbReference type="Proteomes" id="UP000829992"/>
    </source>
</evidence>